<dbReference type="InterPro" id="IPR050155">
    <property type="entry name" value="HAD-like_hydrolase_sf"/>
</dbReference>
<sequence>MTHTPLRLCVLDVDGTLVDSIHNIVAAMEMASGVHGIVCPPPERCRRVVGLELVEAVATLFPEHEDALHRRVAESYKQAFQTLRARPDHVEHLYPGALEALDALEEAGVILGIATGKSRRGVAAMIERHGLEGRFLTIQTADDNPGKPHPGMLQRAMVEVGAEPGNTVMVGDTSFDMKMARAAGTGALGVAWGYHPVVELKEAGAHVVIDAYATLTDAAAGVWTQIGGTGQCA</sequence>
<dbReference type="STRING" id="1238182.C882_0583"/>
<dbReference type="InterPro" id="IPR006439">
    <property type="entry name" value="HAD-SF_hydro_IA"/>
</dbReference>
<evidence type="ECO:0000313" key="1">
    <source>
        <dbReference type="EMBL" id="EKV29276.1"/>
    </source>
</evidence>
<dbReference type="PANTHER" id="PTHR43434">
    <property type="entry name" value="PHOSPHOGLYCOLATE PHOSPHATASE"/>
    <property type="match status" value="1"/>
</dbReference>
<dbReference type="Gene3D" id="3.40.50.1000">
    <property type="entry name" value="HAD superfamily/HAD-like"/>
    <property type="match status" value="1"/>
</dbReference>
<dbReference type="NCBIfam" id="TIGR01549">
    <property type="entry name" value="HAD-SF-IA-v1"/>
    <property type="match status" value="1"/>
</dbReference>
<dbReference type="Pfam" id="PF13419">
    <property type="entry name" value="HAD_2"/>
    <property type="match status" value="1"/>
</dbReference>
<dbReference type="GO" id="GO:0005829">
    <property type="term" value="C:cytosol"/>
    <property type="evidence" value="ECO:0007669"/>
    <property type="project" value="TreeGrafter"/>
</dbReference>
<dbReference type="PATRIC" id="fig|1238182.3.peg.2798"/>
<dbReference type="SUPFAM" id="SSF56784">
    <property type="entry name" value="HAD-like"/>
    <property type="match status" value="1"/>
</dbReference>
<name>K9HL32_9PROT</name>
<organism evidence="1 2">
    <name type="scientific">Caenispirillum salinarum AK4</name>
    <dbReference type="NCBI Taxonomy" id="1238182"/>
    <lineage>
        <taxon>Bacteria</taxon>
        <taxon>Pseudomonadati</taxon>
        <taxon>Pseudomonadota</taxon>
        <taxon>Alphaproteobacteria</taxon>
        <taxon>Rhodospirillales</taxon>
        <taxon>Novispirillaceae</taxon>
        <taxon>Caenispirillum</taxon>
    </lineage>
</organism>
<dbReference type="Proteomes" id="UP000009881">
    <property type="component" value="Unassembled WGS sequence"/>
</dbReference>
<dbReference type="AlphaFoldDB" id="K9HL32"/>
<dbReference type="InterPro" id="IPR023198">
    <property type="entry name" value="PGP-like_dom2"/>
</dbReference>
<dbReference type="RefSeq" id="WP_009541241.1">
    <property type="nucleotide sequence ID" value="NZ_ANHY01000013.1"/>
</dbReference>
<dbReference type="SFLD" id="SFLDG01129">
    <property type="entry name" value="C1.5:_HAD__Beta-PGM__Phosphata"/>
    <property type="match status" value="1"/>
</dbReference>
<proteinExistence type="predicted"/>
<dbReference type="SFLD" id="SFLDG01135">
    <property type="entry name" value="C1.5.6:_HAD__Beta-PGM__Phospha"/>
    <property type="match status" value="1"/>
</dbReference>
<dbReference type="Gene3D" id="1.10.150.240">
    <property type="entry name" value="Putative phosphatase, domain 2"/>
    <property type="match status" value="1"/>
</dbReference>
<dbReference type="InterPro" id="IPR036412">
    <property type="entry name" value="HAD-like_sf"/>
</dbReference>
<dbReference type="EMBL" id="ANHY01000013">
    <property type="protein sequence ID" value="EKV29276.1"/>
    <property type="molecule type" value="Genomic_DNA"/>
</dbReference>
<dbReference type="InterPro" id="IPR041492">
    <property type="entry name" value="HAD_2"/>
</dbReference>
<comment type="caution">
    <text evidence="1">The sequence shown here is derived from an EMBL/GenBank/DDBJ whole genome shotgun (WGS) entry which is preliminary data.</text>
</comment>
<evidence type="ECO:0000313" key="2">
    <source>
        <dbReference type="Proteomes" id="UP000009881"/>
    </source>
</evidence>
<reference evidence="1 2" key="1">
    <citation type="journal article" date="2013" name="Genome Announc.">
        <title>Draft Genome Sequence of an Alphaproteobacterium, Caenispirillum salinarum AK4(T), Isolated from a Solar Saltern.</title>
        <authorList>
            <person name="Khatri I."/>
            <person name="Singh A."/>
            <person name="Korpole S."/>
            <person name="Pinnaka A.K."/>
            <person name="Subramanian S."/>
        </authorList>
    </citation>
    <scope>NUCLEOTIDE SEQUENCE [LARGE SCALE GENOMIC DNA]</scope>
    <source>
        <strain evidence="1 2">AK4</strain>
    </source>
</reference>
<gene>
    <name evidence="1" type="ORF">C882_0583</name>
</gene>
<dbReference type="InterPro" id="IPR023214">
    <property type="entry name" value="HAD_sf"/>
</dbReference>
<dbReference type="SFLD" id="SFLDS00003">
    <property type="entry name" value="Haloacid_Dehalogenase"/>
    <property type="match status" value="1"/>
</dbReference>
<dbReference type="eggNOG" id="COG0546">
    <property type="taxonomic scope" value="Bacteria"/>
</dbReference>
<dbReference type="OrthoDB" id="9793014at2"/>
<dbReference type="NCBIfam" id="TIGR01509">
    <property type="entry name" value="HAD-SF-IA-v3"/>
    <property type="match status" value="1"/>
</dbReference>
<keyword evidence="2" id="KW-1185">Reference proteome</keyword>
<dbReference type="PANTHER" id="PTHR43434:SF24">
    <property type="entry name" value="HYDROLASE-RELATED"/>
    <property type="match status" value="1"/>
</dbReference>
<dbReference type="GO" id="GO:0008967">
    <property type="term" value="F:phosphoglycolate phosphatase activity"/>
    <property type="evidence" value="ECO:0007669"/>
    <property type="project" value="TreeGrafter"/>
</dbReference>
<dbReference type="GO" id="GO:0006281">
    <property type="term" value="P:DNA repair"/>
    <property type="evidence" value="ECO:0007669"/>
    <property type="project" value="TreeGrafter"/>
</dbReference>
<protein>
    <submittedName>
        <fullName evidence="1">Phosphoglycolate phosphatase</fullName>
    </submittedName>
</protein>
<accession>K9HL32</accession>